<dbReference type="EC" id="6.1.1.18" evidence="9"/>
<dbReference type="InterPro" id="IPR050132">
    <property type="entry name" value="Gln/Glu-tRNA_Ligase"/>
</dbReference>
<feature type="binding site" evidence="9">
    <location>
        <begin position="263"/>
        <end position="264"/>
    </location>
    <ligand>
        <name>ATP</name>
        <dbReference type="ChEBI" id="CHEBI:30616"/>
    </ligand>
</feature>
<evidence type="ECO:0000313" key="16">
    <source>
        <dbReference type="Proteomes" id="UP000319383"/>
    </source>
</evidence>
<dbReference type="GO" id="GO:0005829">
    <property type="term" value="C:cytosol"/>
    <property type="evidence" value="ECO:0007669"/>
    <property type="project" value="TreeGrafter"/>
</dbReference>
<keyword evidence="2 9" id="KW-0963">Cytoplasm</keyword>
<comment type="subcellular location">
    <subcellularLocation>
        <location evidence="9">Cytoplasm</location>
    </subcellularLocation>
</comment>
<dbReference type="FunFam" id="2.40.240.10:FF:000001">
    <property type="entry name" value="Glutamine--tRNA ligase"/>
    <property type="match status" value="1"/>
</dbReference>
<dbReference type="SUPFAM" id="SSF52374">
    <property type="entry name" value="Nucleotidylyl transferase"/>
    <property type="match status" value="1"/>
</dbReference>
<dbReference type="Gene3D" id="3.40.50.620">
    <property type="entry name" value="HUPs"/>
    <property type="match status" value="1"/>
</dbReference>
<dbReference type="PRINTS" id="PR00987">
    <property type="entry name" value="TRNASYNTHGLU"/>
</dbReference>
<feature type="domain" description="Glutamyl/glutaminyl-tRNA synthetase class Ib catalytic" evidence="12">
    <location>
        <begin position="30"/>
        <end position="339"/>
    </location>
</feature>
<proteinExistence type="inferred from homology"/>
<dbReference type="HAMAP" id="MF_00126">
    <property type="entry name" value="Gln_tRNA_synth"/>
    <property type="match status" value="1"/>
</dbReference>
<gene>
    <name evidence="9 15" type="primary">glnS</name>
    <name evidence="15" type="ORF">Mal52_16080</name>
</gene>
<evidence type="ECO:0000256" key="9">
    <source>
        <dbReference type="HAMAP-Rule" id="MF_00126"/>
    </source>
</evidence>
<evidence type="ECO:0000313" key="15">
    <source>
        <dbReference type="EMBL" id="QDU43136.1"/>
    </source>
</evidence>
<dbReference type="Pfam" id="PF20974">
    <property type="entry name" value="tRNA-synt_1c_C2"/>
    <property type="match status" value="1"/>
</dbReference>
<dbReference type="InterPro" id="IPR000924">
    <property type="entry name" value="Glu/Gln-tRNA-synth"/>
</dbReference>
<feature type="binding site" evidence="9">
    <location>
        <position position="215"/>
    </location>
    <ligand>
        <name>L-glutamine</name>
        <dbReference type="ChEBI" id="CHEBI:58359"/>
    </ligand>
</feature>
<feature type="compositionally biased region" description="Basic residues" evidence="11">
    <location>
        <begin position="570"/>
        <end position="584"/>
    </location>
</feature>
<dbReference type="Proteomes" id="UP000319383">
    <property type="component" value="Chromosome"/>
</dbReference>
<sequence length="584" mass="66371">MAADNTETVSDFVREKVAEDCRTGKFDGRVVTRFPPEPNGYLHIGHAKSICLNFGIAQEFPGGVCHLRLDDTDPEKESVEFVEAIKSDVRWLGFDWGEHEYYASNYFEQLYEFAVKLIKADKAYVCDLSADQMREYRGTLTEPGKPSPGRSRSVEENLDLFERMRAGEFPDGAYVLRAKIDLASPNMNLRDPTIYRIRHVNHYRAGDKWCVYPLYDFTHGQSDSIERITHSICTLEFEDHRPLYNWFLDALEIYHPEQTEFARLNLTYTVMSKRRLLELVEGGFVNGWDDPRMPTVVGLRRRGYTPAALRAFCKKIGVTKFDGTTDFALLEHCLRDDLNKTSQRVMAVLDPLKVVITNYPEGQIEEMDAVNNPEDESAGSRKVPFSRELYIERDDFMEDPPKKFFRLAPGREVRMRYAYYITCEEVIKDKATGEIVELRCTYDPETRGGSSPDGRKVKATLHWVSAEKGVPAEVRLYDHLFSVPDPSDVEEGVDYKTNLNPNSLEVVSDAIVEPSVATLEPGTRVQFERLGYFCIDAKDSKPDALVINRTVTLRDAWAKIAKQGGGQGKGKGKGKGQGKNKGKK</sequence>
<dbReference type="InterPro" id="IPR022861">
    <property type="entry name" value="Gln_tRNA_ligase_bac"/>
</dbReference>
<dbReference type="InterPro" id="IPR020059">
    <property type="entry name" value="Glu/Gln-tRNA-synth_Ib_codon-bd"/>
</dbReference>
<feature type="domain" description="tRNA synthetases class I (E and Q) anti-codon binding" evidence="14">
    <location>
        <begin position="460"/>
        <end position="536"/>
    </location>
</feature>
<keyword evidence="6 9" id="KW-0648">Protein biosynthesis</keyword>
<reference evidence="15 16" key="1">
    <citation type="submission" date="2019-02" db="EMBL/GenBank/DDBJ databases">
        <title>Deep-cultivation of Planctomycetes and their phenomic and genomic characterization uncovers novel biology.</title>
        <authorList>
            <person name="Wiegand S."/>
            <person name="Jogler M."/>
            <person name="Boedeker C."/>
            <person name="Pinto D."/>
            <person name="Vollmers J."/>
            <person name="Rivas-Marin E."/>
            <person name="Kohn T."/>
            <person name="Peeters S.H."/>
            <person name="Heuer A."/>
            <person name="Rast P."/>
            <person name="Oberbeckmann S."/>
            <person name="Bunk B."/>
            <person name="Jeske O."/>
            <person name="Meyerdierks A."/>
            <person name="Storesund J.E."/>
            <person name="Kallscheuer N."/>
            <person name="Luecker S."/>
            <person name="Lage O.M."/>
            <person name="Pohl T."/>
            <person name="Merkel B.J."/>
            <person name="Hornburger P."/>
            <person name="Mueller R.-W."/>
            <person name="Bruemmer F."/>
            <person name="Labrenz M."/>
            <person name="Spormann A.M."/>
            <person name="Op den Camp H."/>
            <person name="Overmann J."/>
            <person name="Amann R."/>
            <person name="Jetten M.S.M."/>
            <person name="Mascher T."/>
            <person name="Medema M.H."/>
            <person name="Devos D.P."/>
            <person name="Kaster A.-K."/>
            <person name="Ovreas L."/>
            <person name="Rohde M."/>
            <person name="Galperin M.Y."/>
            <person name="Jogler C."/>
        </authorList>
    </citation>
    <scope>NUCLEOTIDE SEQUENCE [LARGE SCALE GENOMIC DNA]</scope>
    <source>
        <strain evidence="15 16">Mal52</strain>
    </source>
</reference>
<evidence type="ECO:0000256" key="7">
    <source>
        <dbReference type="ARBA" id="ARBA00023146"/>
    </source>
</evidence>
<dbReference type="GO" id="GO:0004819">
    <property type="term" value="F:glutamine-tRNA ligase activity"/>
    <property type="evidence" value="ECO:0007669"/>
    <property type="project" value="UniProtKB-UniRule"/>
</dbReference>
<comment type="catalytic activity">
    <reaction evidence="8 9">
        <text>tRNA(Gln) + L-glutamine + ATP = L-glutaminyl-tRNA(Gln) + AMP + diphosphate</text>
        <dbReference type="Rhea" id="RHEA:20121"/>
        <dbReference type="Rhea" id="RHEA-COMP:9662"/>
        <dbReference type="Rhea" id="RHEA-COMP:9681"/>
        <dbReference type="ChEBI" id="CHEBI:30616"/>
        <dbReference type="ChEBI" id="CHEBI:33019"/>
        <dbReference type="ChEBI" id="CHEBI:58359"/>
        <dbReference type="ChEBI" id="CHEBI:78442"/>
        <dbReference type="ChEBI" id="CHEBI:78521"/>
        <dbReference type="ChEBI" id="CHEBI:456215"/>
        <dbReference type="EC" id="6.1.1.18"/>
    </reaction>
</comment>
<comment type="similarity">
    <text evidence="1 9 10">Belongs to the class-I aminoacyl-tRNA synthetase family.</text>
</comment>
<evidence type="ECO:0000256" key="8">
    <source>
        <dbReference type="ARBA" id="ARBA00048270"/>
    </source>
</evidence>
<evidence type="ECO:0000259" key="14">
    <source>
        <dbReference type="Pfam" id="PF20974"/>
    </source>
</evidence>
<keyword evidence="3 9" id="KW-0436">Ligase</keyword>
<dbReference type="Pfam" id="PF00749">
    <property type="entry name" value="tRNA-synt_1c"/>
    <property type="match status" value="1"/>
</dbReference>
<dbReference type="GO" id="GO:0006425">
    <property type="term" value="P:glutaminyl-tRNA aminoacylation"/>
    <property type="evidence" value="ECO:0007669"/>
    <property type="project" value="UniProtKB-UniRule"/>
</dbReference>
<organism evidence="15 16">
    <name type="scientific">Symmachiella dynata</name>
    <dbReference type="NCBI Taxonomy" id="2527995"/>
    <lineage>
        <taxon>Bacteria</taxon>
        <taxon>Pseudomonadati</taxon>
        <taxon>Planctomycetota</taxon>
        <taxon>Planctomycetia</taxon>
        <taxon>Planctomycetales</taxon>
        <taxon>Planctomycetaceae</taxon>
        <taxon>Symmachiella</taxon>
    </lineage>
</organism>
<dbReference type="CDD" id="cd00807">
    <property type="entry name" value="GlnRS_core"/>
    <property type="match status" value="1"/>
</dbReference>
<dbReference type="InterPro" id="IPR020058">
    <property type="entry name" value="Glu/Gln-tRNA-synth_Ib_cat-dom"/>
</dbReference>
<dbReference type="PANTHER" id="PTHR43097">
    <property type="entry name" value="GLUTAMINE-TRNA LIGASE"/>
    <property type="match status" value="1"/>
</dbReference>
<dbReference type="RefSeq" id="WP_145375217.1">
    <property type="nucleotide sequence ID" value="NZ_CP036276.1"/>
</dbReference>
<evidence type="ECO:0000256" key="6">
    <source>
        <dbReference type="ARBA" id="ARBA00022917"/>
    </source>
</evidence>
<dbReference type="Gene3D" id="2.40.240.10">
    <property type="entry name" value="Ribosomal Protein L25, Chain P"/>
    <property type="match status" value="2"/>
</dbReference>
<protein>
    <recommendedName>
        <fullName evidence="9">Glutamine--tRNA ligase</fullName>
        <ecNumber evidence="9">6.1.1.18</ecNumber>
    </recommendedName>
    <alternativeName>
        <fullName evidence="9">Glutaminyl-tRNA synthetase</fullName>
        <shortName evidence="9">GlnRS</shortName>
    </alternativeName>
</protein>
<keyword evidence="4 9" id="KW-0547">Nucleotide-binding</keyword>
<evidence type="ECO:0000256" key="2">
    <source>
        <dbReference type="ARBA" id="ARBA00022490"/>
    </source>
</evidence>
<feature type="binding site" evidence="9">
    <location>
        <begin position="43"/>
        <end position="49"/>
    </location>
    <ligand>
        <name>ATP</name>
        <dbReference type="ChEBI" id="CHEBI:30616"/>
    </ligand>
</feature>
<feature type="binding site" evidence="9">
    <location>
        <begin position="37"/>
        <end position="39"/>
    </location>
    <ligand>
        <name>ATP</name>
        <dbReference type="ChEBI" id="CHEBI:30616"/>
    </ligand>
</feature>
<evidence type="ECO:0000259" key="13">
    <source>
        <dbReference type="Pfam" id="PF03950"/>
    </source>
</evidence>
<feature type="binding site" evidence="9">
    <location>
        <position position="70"/>
    </location>
    <ligand>
        <name>L-glutamine</name>
        <dbReference type="ChEBI" id="CHEBI:58359"/>
    </ligand>
</feature>
<dbReference type="GO" id="GO:0005524">
    <property type="term" value="F:ATP binding"/>
    <property type="evidence" value="ECO:0007669"/>
    <property type="project" value="UniProtKB-UniRule"/>
</dbReference>
<feature type="short sequence motif" description="'KMSKS' region" evidence="9">
    <location>
        <begin position="270"/>
        <end position="274"/>
    </location>
</feature>
<feature type="short sequence motif" description="'HIGH' region" evidence="9">
    <location>
        <begin position="36"/>
        <end position="46"/>
    </location>
</feature>
<feature type="binding site" evidence="9">
    <location>
        <position position="234"/>
    </location>
    <ligand>
        <name>ATP</name>
        <dbReference type="ChEBI" id="CHEBI:30616"/>
    </ligand>
</feature>
<feature type="binding site" evidence="9">
    <location>
        <begin position="271"/>
        <end position="273"/>
    </location>
    <ligand>
        <name>ATP</name>
        <dbReference type="ChEBI" id="CHEBI:30616"/>
    </ligand>
</feature>
<evidence type="ECO:0000256" key="5">
    <source>
        <dbReference type="ARBA" id="ARBA00022840"/>
    </source>
</evidence>
<dbReference type="InterPro" id="IPR020056">
    <property type="entry name" value="Rbsml_bL25/Gln-tRNA_synth_N"/>
</dbReference>
<dbReference type="InterPro" id="IPR011035">
    <property type="entry name" value="Ribosomal_bL25/Gln-tRNA_synth"/>
</dbReference>
<dbReference type="KEGG" id="sdyn:Mal52_16080"/>
<feature type="domain" description="Glutamyl/glutaminyl-tRNA synthetase class Ib anti-codon binding" evidence="13">
    <location>
        <begin position="343"/>
        <end position="443"/>
    </location>
</feature>
<dbReference type="NCBIfam" id="NF011291">
    <property type="entry name" value="PRK14703.1"/>
    <property type="match status" value="1"/>
</dbReference>
<evidence type="ECO:0000256" key="11">
    <source>
        <dbReference type="SAM" id="MobiDB-lite"/>
    </source>
</evidence>
<keyword evidence="16" id="KW-1185">Reference proteome</keyword>
<dbReference type="AlphaFoldDB" id="A0A517ZKZ8"/>
<dbReference type="GO" id="GO:0006424">
    <property type="term" value="P:glutamyl-tRNA aminoacylation"/>
    <property type="evidence" value="ECO:0007669"/>
    <property type="project" value="UniProtKB-UniRule"/>
</dbReference>
<dbReference type="PROSITE" id="PS00178">
    <property type="entry name" value="AA_TRNA_LIGASE_I"/>
    <property type="match status" value="1"/>
</dbReference>
<dbReference type="InterPro" id="IPR001412">
    <property type="entry name" value="aa-tRNA-synth_I_CS"/>
</dbReference>
<dbReference type="FunFam" id="3.40.50.620:FF:000037">
    <property type="entry name" value="Glutamine--tRNA ligase cytoplasmic"/>
    <property type="match status" value="1"/>
</dbReference>
<dbReference type="InterPro" id="IPR049437">
    <property type="entry name" value="tRNA-synt_1c_C2"/>
</dbReference>
<name>A0A517ZKZ8_9PLAN</name>
<dbReference type="SUPFAM" id="SSF50715">
    <property type="entry name" value="Ribosomal protein L25-like"/>
    <property type="match status" value="1"/>
</dbReference>
<evidence type="ECO:0000259" key="12">
    <source>
        <dbReference type="Pfam" id="PF00749"/>
    </source>
</evidence>
<dbReference type="EMBL" id="CP036276">
    <property type="protein sequence ID" value="QDU43136.1"/>
    <property type="molecule type" value="Genomic_DNA"/>
</dbReference>
<dbReference type="InterPro" id="IPR004514">
    <property type="entry name" value="Gln-tRNA-synth"/>
</dbReference>
<keyword evidence="7 9" id="KW-0030">Aminoacyl-tRNA synthetase</keyword>
<dbReference type="Pfam" id="PF03950">
    <property type="entry name" value="tRNA-synt_1c_C"/>
    <property type="match status" value="1"/>
</dbReference>
<feature type="region of interest" description="Disordered" evidence="11">
    <location>
        <begin position="562"/>
        <end position="584"/>
    </location>
</feature>
<evidence type="ECO:0000256" key="10">
    <source>
        <dbReference type="RuleBase" id="RU363037"/>
    </source>
</evidence>
<comment type="caution">
    <text evidence="9">Lacks conserved residue(s) required for the propagation of feature annotation.</text>
</comment>
<evidence type="ECO:0000256" key="4">
    <source>
        <dbReference type="ARBA" id="ARBA00022741"/>
    </source>
</evidence>
<evidence type="ECO:0000256" key="3">
    <source>
        <dbReference type="ARBA" id="ARBA00022598"/>
    </source>
</evidence>
<evidence type="ECO:0000256" key="1">
    <source>
        <dbReference type="ARBA" id="ARBA00005594"/>
    </source>
</evidence>
<dbReference type="NCBIfam" id="TIGR00440">
    <property type="entry name" value="glnS"/>
    <property type="match status" value="1"/>
</dbReference>
<keyword evidence="5 9" id="KW-0067">ATP-binding</keyword>
<comment type="subunit">
    <text evidence="9">Monomer.</text>
</comment>
<dbReference type="InterPro" id="IPR014729">
    <property type="entry name" value="Rossmann-like_a/b/a_fold"/>
</dbReference>
<dbReference type="PANTHER" id="PTHR43097:SF5">
    <property type="entry name" value="GLUTAMATE--TRNA LIGASE"/>
    <property type="match status" value="1"/>
</dbReference>
<accession>A0A517ZKZ8</accession>